<dbReference type="SUPFAM" id="SSF52096">
    <property type="entry name" value="ClpP/crotonase"/>
    <property type="match status" value="1"/>
</dbReference>
<evidence type="ECO:0000256" key="3">
    <source>
        <dbReference type="ARBA" id="ARBA00023098"/>
    </source>
</evidence>
<comment type="catalytic activity">
    <reaction evidence="1">
        <text>a (3Z)-enoyl-CoA = a 4-saturated (2E)-enoyl-CoA</text>
        <dbReference type="Rhea" id="RHEA:45900"/>
        <dbReference type="ChEBI" id="CHEBI:85097"/>
        <dbReference type="ChEBI" id="CHEBI:85489"/>
        <dbReference type="EC" id="5.3.3.8"/>
    </reaction>
</comment>
<dbReference type="AlphaFoldDB" id="A0A2T7NH21"/>
<organism evidence="4 5">
    <name type="scientific">Pomacea canaliculata</name>
    <name type="common">Golden apple snail</name>
    <dbReference type="NCBI Taxonomy" id="400727"/>
    <lineage>
        <taxon>Eukaryota</taxon>
        <taxon>Metazoa</taxon>
        <taxon>Spiralia</taxon>
        <taxon>Lophotrochozoa</taxon>
        <taxon>Mollusca</taxon>
        <taxon>Gastropoda</taxon>
        <taxon>Caenogastropoda</taxon>
        <taxon>Architaenioglossa</taxon>
        <taxon>Ampullarioidea</taxon>
        <taxon>Ampullariidae</taxon>
        <taxon>Pomacea</taxon>
    </lineage>
</organism>
<dbReference type="CDD" id="cd06558">
    <property type="entry name" value="crotonase-like"/>
    <property type="match status" value="1"/>
</dbReference>
<dbReference type="Gene3D" id="3.90.226.10">
    <property type="entry name" value="2-enoyl-CoA Hydratase, Chain A, domain 1"/>
    <property type="match status" value="1"/>
</dbReference>
<keyword evidence="3" id="KW-0443">Lipid metabolism</keyword>
<accession>A0A2T7NH21</accession>
<dbReference type="PANTHER" id="PTHR11941:SF75">
    <property type="entry name" value="ENOYL-COA HYDRATASE_ISOMERASE FAMILY PROTEIN"/>
    <property type="match status" value="1"/>
</dbReference>
<dbReference type="PANTHER" id="PTHR11941">
    <property type="entry name" value="ENOYL-COA HYDRATASE-RELATED"/>
    <property type="match status" value="1"/>
</dbReference>
<dbReference type="Proteomes" id="UP000245119">
    <property type="component" value="Linkage Group LG12"/>
</dbReference>
<evidence type="ECO:0000256" key="1">
    <source>
        <dbReference type="ARBA" id="ARBA00000452"/>
    </source>
</evidence>
<comment type="caution">
    <text evidence="4">The sequence shown here is derived from an EMBL/GenBank/DDBJ whole genome shotgun (WGS) entry which is preliminary data.</text>
</comment>
<dbReference type="FunFam" id="3.90.226.10:FF:000049">
    <property type="entry name" value="Enoyl-CoA delta isomerase 3"/>
    <property type="match status" value="1"/>
</dbReference>
<dbReference type="OrthoDB" id="1696280at2759"/>
<dbReference type="GO" id="GO:0005777">
    <property type="term" value="C:peroxisome"/>
    <property type="evidence" value="ECO:0007669"/>
    <property type="project" value="TreeGrafter"/>
</dbReference>
<comment type="catalytic activity">
    <reaction evidence="2">
        <text>a (3E)-enoyl-CoA = a 4-saturated (2E)-enoyl-CoA</text>
        <dbReference type="Rhea" id="RHEA:45228"/>
        <dbReference type="ChEBI" id="CHEBI:58521"/>
        <dbReference type="ChEBI" id="CHEBI:85097"/>
        <dbReference type="EC" id="5.3.3.8"/>
    </reaction>
</comment>
<dbReference type="STRING" id="400727.A0A2T7NH21"/>
<proteinExistence type="predicted"/>
<dbReference type="InterPro" id="IPR029045">
    <property type="entry name" value="ClpP/crotonase-like_dom_sf"/>
</dbReference>
<gene>
    <name evidence="4" type="ORF">C0Q70_18630</name>
</gene>
<dbReference type="GO" id="GO:0004165">
    <property type="term" value="F:delta(3)-delta(2)-enoyl-CoA isomerase activity"/>
    <property type="evidence" value="ECO:0007669"/>
    <property type="project" value="UniProtKB-EC"/>
</dbReference>
<protein>
    <submittedName>
        <fullName evidence="4">Uncharacterized protein</fullName>
    </submittedName>
</protein>
<reference evidence="4 5" key="1">
    <citation type="submission" date="2018-04" db="EMBL/GenBank/DDBJ databases">
        <title>The genome of golden apple snail Pomacea canaliculata provides insight into stress tolerance and invasive adaptation.</title>
        <authorList>
            <person name="Liu C."/>
            <person name="Liu B."/>
            <person name="Ren Y."/>
            <person name="Zhang Y."/>
            <person name="Wang H."/>
            <person name="Li S."/>
            <person name="Jiang F."/>
            <person name="Yin L."/>
            <person name="Zhang G."/>
            <person name="Qian W."/>
            <person name="Fan W."/>
        </authorList>
    </citation>
    <scope>NUCLEOTIDE SEQUENCE [LARGE SCALE GENOMIC DNA]</scope>
    <source>
        <strain evidence="4">SZHN2017</strain>
        <tissue evidence="4">Muscle</tissue>
    </source>
</reference>
<evidence type="ECO:0000256" key="2">
    <source>
        <dbReference type="ARBA" id="ARBA00000765"/>
    </source>
</evidence>
<dbReference type="InterPro" id="IPR001753">
    <property type="entry name" value="Enoyl-CoA_hydra/iso"/>
</dbReference>
<keyword evidence="5" id="KW-1185">Reference proteome</keyword>
<name>A0A2T7NH21_POMCA</name>
<dbReference type="Pfam" id="PF00378">
    <property type="entry name" value="ECH_1"/>
    <property type="match status" value="1"/>
</dbReference>
<dbReference type="GO" id="GO:0006635">
    <property type="term" value="P:fatty acid beta-oxidation"/>
    <property type="evidence" value="ECO:0007669"/>
    <property type="project" value="TreeGrafter"/>
</dbReference>
<evidence type="ECO:0000313" key="5">
    <source>
        <dbReference type="Proteomes" id="UP000245119"/>
    </source>
</evidence>
<evidence type="ECO:0000313" key="4">
    <source>
        <dbReference type="EMBL" id="PVD20474.1"/>
    </source>
</evidence>
<dbReference type="EMBL" id="PZQS01000012">
    <property type="protein sequence ID" value="PVD20474.1"/>
    <property type="molecule type" value="Genomic_DNA"/>
</dbReference>
<sequence length="197" mass="22055">MAKSLTAEIYKKSDCRGLLTTGEGKFYSNGLDLDWLSKQDAEGRDNFTLALSRLLTRLLTFPIPTIAAINGHAYAGGALLALAHDFRVMNSEKGWFCMNEVHISLRFNAFFLALLRAKISTKIVEHRLLVFGHNYTAKEAVEAALVDRSTSAALLESESLRFLERWIGKNGFQQDSLHNMKQDVYAEVVKLVNSSKL</sequence>